<accession>C3YFV8</accession>
<proteinExistence type="predicted"/>
<evidence type="ECO:0000313" key="2">
    <source>
        <dbReference type="EMBL" id="EEN60763.1"/>
    </source>
</evidence>
<organism>
    <name type="scientific">Branchiostoma floridae</name>
    <name type="common">Florida lancelet</name>
    <name type="synonym">Amphioxus</name>
    <dbReference type="NCBI Taxonomy" id="7739"/>
    <lineage>
        <taxon>Eukaryota</taxon>
        <taxon>Metazoa</taxon>
        <taxon>Chordata</taxon>
        <taxon>Cephalochordata</taxon>
        <taxon>Leptocardii</taxon>
        <taxon>Amphioxiformes</taxon>
        <taxon>Branchiostomatidae</taxon>
        <taxon>Branchiostoma</taxon>
    </lineage>
</organism>
<dbReference type="Pfam" id="PF24066">
    <property type="entry name" value="Hisat_C"/>
    <property type="match status" value="1"/>
</dbReference>
<evidence type="ECO:0000259" key="1">
    <source>
        <dbReference type="Pfam" id="PF24066"/>
    </source>
</evidence>
<dbReference type="PANTHER" id="PTHR47403">
    <property type="entry name" value="LOC100145250 PROTEIN"/>
    <property type="match status" value="1"/>
</dbReference>
<protein>
    <recommendedName>
        <fullName evidence="1">Histidine N-acetyltransferase C-terminal domain-containing protein</fullName>
    </recommendedName>
</protein>
<reference evidence="2" key="1">
    <citation type="journal article" date="2008" name="Nature">
        <title>The amphioxus genome and the evolution of the chordate karyotype.</title>
        <authorList>
            <consortium name="US DOE Joint Genome Institute (JGI-PGF)"/>
            <person name="Putnam N.H."/>
            <person name="Butts T."/>
            <person name="Ferrier D.E.K."/>
            <person name="Furlong R.F."/>
            <person name="Hellsten U."/>
            <person name="Kawashima T."/>
            <person name="Robinson-Rechavi M."/>
            <person name="Shoguchi E."/>
            <person name="Terry A."/>
            <person name="Yu J.-K."/>
            <person name="Benito-Gutierrez E.L."/>
            <person name="Dubchak I."/>
            <person name="Garcia-Fernandez J."/>
            <person name="Gibson-Brown J.J."/>
            <person name="Grigoriev I.V."/>
            <person name="Horton A.C."/>
            <person name="de Jong P.J."/>
            <person name="Jurka J."/>
            <person name="Kapitonov V.V."/>
            <person name="Kohara Y."/>
            <person name="Kuroki Y."/>
            <person name="Lindquist E."/>
            <person name="Lucas S."/>
            <person name="Osoegawa K."/>
            <person name="Pennacchio L.A."/>
            <person name="Salamov A.A."/>
            <person name="Satou Y."/>
            <person name="Sauka-Spengler T."/>
            <person name="Schmutz J."/>
            <person name="Shin-I T."/>
            <person name="Toyoda A."/>
            <person name="Bronner-Fraser M."/>
            <person name="Fujiyama A."/>
            <person name="Holland L.Z."/>
            <person name="Holland P.W.H."/>
            <person name="Satoh N."/>
            <person name="Rokhsar D.S."/>
        </authorList>
    </citation>
    <scope>NUCLEOTIDE SEQUENCE [LARGE SCALE GENOMIC DNA]</scope>
    <source>
        <strain evidence="2">S238N-H82</strain>
        <tissue evidence="2">Testes</tissue>
    </source>
</reference>
<name>C3YFV8_BRAFL</name>
<dbReference type="EMBL" id="GG666510">
    <property type="protein sequence ID" value="EEN60763.1"/>
    <property type="molecule type" value="Genomic_DNA"/>
</dbReference>
<sequence>MGGGELTVREAKHTDFEAVMKMACPDNFRDGFDYLPAKFHQYVDDPDVSFILIELEHSLVGFNVYWFSDDGDSLLGKNGRQDPKYKGTGTYGRVRQALPMIFQKFLLPRCKPTTLLQTVGEGHRMELHKVLKYMGFWGKEESSFVGFNVYWFSDDGDSLLGKNGRQDPKYKGTGTYGRVRQALPMIFQKFLLPRCKPTTLLQTVGEGHRMELHKVLKYMGFWGKEESSFHVLYFQSDVSALRSSLTSHNTTHLPPLTPYQPPDLHRLLPPAFSAAVLSEGRVFVDWDPYKLSESNMNKFVTAGYYILVDQTEPAAKSLSFGGSYMTPRGRVYHIDIHCKDETLCKAHIINHVKIACSQYTGMITFCVMVIDLALKITVLKYCAGDLTLSYLPHDHTYTLYQTDLASMAKAAAGNKSKY</sequence>
<dbReference type="InterPro" id="IPR056483">
    <property type="entry name" value="Hisat_C"/>
</dbReference>
<dbReference type="InParanoid" id="C3YFV8"/>
<feature type="domain" description="Histidine N-acetyltransferase C-terminal" evidence="1">
    <location>
        <begin position="254"/>
        <end position="369"/>
    </location>
</feature>
<gene>
    <name evidence="2" type="ORF">BRAFLDRAFT_80264</name>
</gene>
<dbReference type="AlphaFoldDB" id="C3YFV8"/>
<dbReference type="PANTHER" id="PTHR47403:SF6">
    <property type="entry name" value="N-ACETYLTRANSFERASE DOMAIN-CONTAINING PROTEIN"/>
    <property type="match status" value="1"/>
</dbReference>